<dbReference type="AlphaFoldDB" id="A0A5D8QFI7"/>
<protein>
    <submittedName>
        <fullName evidence="2">Stage III sporulation protein AG</fullName>
    </submittedName>
</protein>
<keyword evidence="3" id="KW-1185">Reference proteome</keyword>
<dbReference type="Proteomes" id="UP000322976">
    <property type="component" value="Unassembled WGS sequence"/>
</dbReference>
<gene>
    <name evidence="2" type="primary">spoIIIAG</name>
    <name evidence="2" type="ORF">FWJ32_00765</name>
</gene>
<reference evidence="2 3" key="1">
    <citation type="submission" date="2019-08" db="EMBL/GenBank/DDBJ databases">
        <title>Calorimonas adulescens gen. nov., sp. nov., an anaerobic thermophilic bacterium from Sakhalin hot spring.</title>
        <authorList>
            <person name="Khomyakova M.A."/>
            <person name="Merkel A.Y."/>
            <person name="Novikov A."/>
            <person name="Bonch-Osmolovskaya E.A."/>
            <person name="Slobodkin A.I."/>
        </authorList>
    </citation>
    <scope>NUCLEOTIDE SEQUENCE [LARGE SCALE GENOMIC DNA]</scope>
    <source>
        <strain evidence="2 3">A05MB</strain>
    </source>
</reference>
<dbReference type="RefSeq" id="WP_149544068.1">
    <property type="nucleotide sequence ID" value="NZ_VTPS01000001.1"/>
</dbReference>
<keyword evidence="1" id="KW-0812">Transmembrane</keyword>
<dbReference type="EMBL" id="VTPS01000001">
    <property type="protein sequence ID" value="TZE83450.1"/>
    <property type="molecule type" value="Genomic_DNA"/>
</dbReference>
<proteinExistence type="predicted"/>
<evidence type="ECO:0000313" key="2">
    <source>
        <dbReference type="EMBL" id="TZE83450.1"/>
    </source>
</evidence>
<evidence type="ECO:0000313" key="3">
    <source>
        <dbReference type="Proteomes" id="UP000322976"/>
    </source>
</evidence>
<name>A0A5D8QFI7_9THEO</name>
<dbReference type="InterPro" id="IPR014195">
    <property type="entry name" value="Spore_III_AG"/>
</dbReference>
<sequence length="196" mass="21798">MRRLDKVFGRMREWFNNKDSKKLKYDLMIICGLGVILMIGGSLFTSSSTETTNTKEVVKEVSDQGMSYEKQLEDKLTEILSKVDGIGRVEVMVTLESQEELVPAMNTQESNQTIDEKDSGGGIRTTNQKDINSQVVTIQSGGNNSPVIVKKIYPTIRGVVIVADGADDPQIRYVISRTVEAALNVPLYRIEVLSHN</sequence>
<accession>A0A5D8QFI7</accession>
<feature type="transmembrane region" description="Helical" evidence="1">
    <location>
        <begin position="25"/>
        <end position="44"/>
    </location>
</feature>
<dbReference type="NCBIfam" id="TIGR02830">
    <property type="entry name" value="spore_III_AG"/>
    <property type="match status" value="1"/>
</dbReference>
<evidence type="ECO:0000256" key="1">
    <source>
        <dbReference type="SAM" id="Phobius"/>
    </source>
</evidence>
<keyword evidence="1" id="KW-0472">Membrane</keyword>
<keyword evidence="1" id="KW-1133">Transmembrane helix</keyword>
<comment type="caution">
    <text evidence="2">The sequence shown here is derived from an EMBL/GenBank/DDBJ whole genome shotgun (WGS) entry which is preliminary data.</text>
</comment>
<organism evidence="2 3">
    <name type="scientific">Calorimonas adulescens</name>
    <dbReference type="NCBI Taxonomy" id="2606906"/>
    <lineage>
        <taxon>Bacteria</taxon>
        <taxon>Bacillati</taxon>
        <taxon>Bacillota</taxon>
        <taxon>Clostridia</taxon>
        <taxon>Thermoanaerobacterales</taxon>
        <taxon>Thermoanaerobacteraceae</taxon>
        <taxon>Calorimonas</taxon>
    </lineage>
</organism>